<sequence length="387" mass="42750">MGRRRLLPNINSMLLRLHLPSSRSNVKDNVNGGVRRNAGVHTTTKTSKKKQQQQQVGDEEASNSPVGSSSTHHHHLYLFSWPSLKRRLSHHKEDQQQREELEHAADVDDSIVDGVLVDIVSVPSKATLVRSTSPTHPSNSSRGGTSNGAVSFGNCEIRTYPQVLGDHPCCSEGCPIQLGWSYTTEATFKVDDYESLVRYRGHCGEQQATRRVLPHELRLTPQERRTILIHAKQQQQVRRSCSSNSIGSTGSSSSVDESKSDDAGDHDNNGNDSHDHGHHHCDQKDRANNCLISSQDGLATSSTTSTTTTTSFEQHERELSRECRRLQRGNINVKASRKRNRRNQQAFFGNIRTISIASVDVGSSNANSHTATCTTQTIETTTTAPST</sequence>
<feature type="compositionally biased region" description="Basic and acidic residues" evidence="1">
    <location>
        <begin position="256"/>
        <end position="282"/>
    </location>
</feature>
<accession>A0A6U9ZA55</accession>
<feature type="region of interest" description="Disordered" evidence="1">
    <location>
        <begin position="129"/>
        <end position="148"/>
    </location>
</feature>
<reference evidence="3" key="1">
    <citation type="submission" date="2021-01" db="EMBL/GenBank/DDBJ databases">
        <authorList>
            <person name="Corre E."/>
            <person name="Pelletier E."/>
            <person name="Niang G."/>
            <person name="Scheremetjew M."/>
            <person name="Finn R."/>
            <person name="Kale V."/>
            <person name="Holt S."/>
            <person name="Cochrane G."/>
            <person name="Meng A."/>
            <person name="Brown T."/>
            <person name="Cohen L."/>
        </authorList>
    </citation>
    <scope>NUCLEOTIDE SEQUENCE</scope>
    <source>
        <strain evidence="3">10249 10 AB</strain>
    </source>
</reference>
<dbReference type="EMBL" id="HBIX01015047">
    <property type="protein sequence ID" value="CAE0718216.1"/>
    <property type="molecule type" value="Transcribed_RNA"/>
</dbReference>
<protein>
    <submittedName>
        <fullName evidence="3">Uncharacterized protein</fullName>
    </submittedName>
</protein>
<evidence type="ECO:0000313" key="3">
    <source>
        <dbReference type="EMBL" id="CAE0718217.1"/>
    </source>
</evidence>
<feature type="region of interest" description="Disordered" evidence="1">
    <location>
        <begin position="23"/>
        <end position="72"/>
    </location>
</feature>
<name>A0A6U9ZA55_9STRA</name>
<gene>
    <name evidence="2" type="ORF">PAUS00366_LOCUS10970</name>
    <name evidence="3" type="ORF">PAUS00366_LOCUS10971</name>
</gene>
<feature type="compositionally biased region" description="Low complexity" evidence="1">
    <location>
        <begin position="240"/>
        <end position="255"/>
    </location>
</feature>
<evidence type="ECO:0000313" key="2">
    <source>
        <dbReference type="EMBL" id="CAE0718216.1"/>
    </source>
</evidence>
<dbReference type="EMBL" id="HBIX01015048">
    <property type="protein sequence ID" value="CAE0718217.1"/>
    <property type="molecule type" value="Transcribed_RNA"/>
</dbReference>
<proteinExistence type="predicted"/>
<feature type="region of interest" description="Disordered" evidence="1">
    <location>
        <begin position="230"/>
        <end position="282"/>
    </location>
</feature>
<feature type="region of interest" description="Disordered" evidence="1">
    <location>
        <begin position="296"/>
        <end position="320"/>
    </location>
</feature>
<evidence type="ECO:0000256" key="1">
    <source>
        <dbReference type="SAM" id="MobiDB-lite"/>
    </source>
</evidence>
<feature type="compositionally biased region" description="Low complexity" evidence="1">
    <location>
        <begin position="300"/>
        <end position="311"/>
    </location>
</feature>
<organism evidence="3">
    <name type="scientific">Pseudo-nitzschia australis</name>
    <dbReference type="NCBI Taxonomy" id="44445"/>
    <lineage>
        <taxon>Eukaryota</taxon>
        <taxon>Sar</taxon>
        <taxon>Stramenopiles</taxon>
        <taxon>Ochrophyta</taxon>
        <taxon>Bacillariophyta</taxon>
        <taxon>Bacillariophyceae</taxon>
        <taxon>Bacillariophycidae</taxon>
        <taxon>Bacillariales</taxon>
        <taxon>Bacillariaceae</taxon>
        <taxon>Pseudo-nitzschia</taxon>
    </lineage>
</organism>
<dbReference type="AlphaFoldDB" id="A0A6U9ZA55"/>